<dbReference type="InterPro" id="IPR050204">
    <property type="entry name" value="AraC_XylS_family_regulators"/>
</dbReference>
<dbReference type="RefSeq" id="WP_221240908.1">
    <property type="nucleotide sequence ID" value="NZ_BAAAXX010000139.1"/>
</dbReference>
<dbReference type="InterPro" id="IPR018060">
    <property type="entry name" value="HTH_AraC"/>
</dbReference>
<dbReference type="GO" id="GO:0003700">
    <property type="term" value="F:DNA-binding transcription factor activity"/>
    <property type="evidence" value="ECO:0007669"/>
    <property type="project" value="InterPro"/>
</dbReference>
<feature type="domain" description="HTH araC/xylS-type" evidence="5">
    <location>
        <begin position="123"/>
        <end position="211"/>
    </location>
</feature>
<keyword evidence="3" id="KW-0804">Transcription</keyword>
<dbReference type="Gene3D" id="1.10.10.60">
    <property type="entry name" value="Homeodomain-like"/>
    <property type="match status" value="1"/>
</dbReference>
<dbReference type="EMBL" id="JACIBV010000001">
    <property type="protein sequence ID" value="MBB3724857.1"/>
    <property type="molecule type" value="Genomic_DNA"/>
</dbReference>
<dbReference type="SMART" id="SM00342">
    <property type="entry name" value="HTH_ARAC"/>
    <property type="match status" value="1"/>
</dbReference>
<evidence type="ECO:0000256" key="4">
    <source>
        <dbReference type="SAM" id="MobiDB-lite"/>
    </source>
</evidence>
<name>A0A7W5UUH1_9ACTN</name>
<evidence type="ECO:0000256" key="1">
    <source>
        <dbReference type="ARBA" id="ARBA00023015"/>
    </source>
</evidence>
<evidence type="ECO:0000313" key="6">
    <source>
        <dbReference type="EMBL" id="MBB3724857.1"/>
    </source>
</evidence>
<organism evidence="6 7">
    <name type="scientific">Nonomuraea dietziae</name>
    <dbReference type="NCBI Taxonomy" id="65515"/>
    <lineage>
        <taxon>Bacteria</taxon>
        <taxon>Bacillati</taxon>
        <taxon>Actinomycetota</taxon>
        <taxon>Actinomycetes</taxon>
        <taxon>Streptosporangiales</taxon>
        <taxon>Streptosporangiaceae</taxon>
        <taxon>Nonomuraea</taxon>
    </lineage>
</organism>
<reference evidence="6 7" key="1">
    <citation type="submission" date="2020-08" db="EMBL/GenBank/DDBJ databases">
        <title>Sequencing the genomes of 1000 actinobacteria strains.</title>
        <authorList>
            <person name="Klenk H.-P."/>
        </authorList>
    </citation>
    <scope>NUCLEOTIDE SEQUENCE [LARGE SCALE GENOMIC DNA]</scope>
    <source>
        <strain evidence="6 7">DSM 44320</strain>
    </source>
</reference>
<gene>
    <name evidence="6" type="ORF">FHR33_000717</name>
</gene>
<dbReference type="Pfam" id="PF12833">
    <property type="entry name" value="HTH_18"/>
    <property type="match status" value="1"/>
</dbReference>
<proteinExistence type="predicted"/>
<dbReference type="AlphaFoldDB" id="A0A7W5UUH1"/>
<evidence type="ECO:0000259" key="5">
    <source>
        <dbReference type="PROSITE" id="PS01124"/>
    </source>
</evidence>
<dbReference type="PROSITE" id="PS01124">
    <property type="entry name" value="HTH_ARAC_FAMILY_2"/>
    <property type="match status" value="1"/>
</dbReference>
<dbReference type="Proteomes" id="UP000579945">
    <property type="component" value="Unassembled WGS sequence"/>
</dbReference>
<comment type="caution">
    <text evidence="6">The sequence shown here is derived from an EMBL/GenBank/DDBJ whole genome shotgun (WGS) entry which is preliminary data.</text>
</comment>
<keyword evidence="7" id="KW-1185">Reference proteome</keyword>
<feature type="region of interest" description="Disordered" evidence="4">
    <location>
        <begin position="211"/>
        <end position="235"/>
    </location>
</feature>
<dbReference type="PANTHER" id="PTHR46796">
    <property type="entry name" value="HTH-TYPE TRANSCRIPTIONAL ACTIVATOR RHAS-RELATED"/>
    <property type="match status" value="1"/>
</dbReference>
<keyword evidence="1" id="KW-0805">Transcription regulation</keyword>
<sequence>MRSVPGGGMTVFEENGPARVARHVHPVWKIVLPERGPAVAGRISGAGLLVPPQLAHTAAVSSAYTALFVDPWLLRPRQEMTVLDERAVRRMRAALGSGAALTELVTLAGPGPLLDPRVAHALDLAADLLPIDVIAAEVGLSPPRLRALVRASVGIPLVRLRQWARLRAAVTLLGLSSVASAAATAGFADQAHLARTSRALLGRTPVSLAHRATPATGLGRPAATGPGRRPYGEHA</sequence>
<keyword evidence="2 6" id="KW-0238">DNA-binding</keyword>
<dbReference type="GeneID" id="95395997"/>
<evidence type="ECO:0000256" key="2">
    <source>
        <dbReference type="ARBA" id="ARBA00023125"/>
    </source>
</evidence>
<accession>A0A7W5UUH1</accession>
<dbReference type="GO" id="GO:0043565">
    <property type="term" value="F:sequence-specific DNA binding"/>
    <property type="evidence" value="ECO:0007669"/>
    <property type="project" value="InterPro"/>
</dbReference>
<evidence type="ECO:0000313" key="7">
    <source>
        <dbReference type="Proteomes" id="UP000579945"/>
    </source>
</evidence>
<evidence type="ECO:0000256" key="3">
    <source>
        <dbReference type="ARBA" id="ARBA00023163"/>
    </source>
</evidence>
<protein>
    <submittedName>
        <fullName evidence="6">AraC-like DNA-binding protein</fullName>
    </submittedName>
</protein>